<gene>
    <name evidence="2" type="ORF">BSAE_1533</name>
</gene>
<sequence length="214" mass="24512">MSEAEKKAYSNPFMAWWMPKWNEFCAKYPKLSKWVYQIFYFFVFSMGVTIVQYLIFTFLPPILGIGLAGTEFMWPQVDMNLFGVDFTWSLLGYNVVYDSAGAVAIGGGLGYFISYEVGSFIAQCINFPLQRNITFKSHGNPVYQAMWYFIAWVLISLICNGFNNLWMPIAQAYVPLAVYNILVTFITGGVSMVIFFFVFKIIFPEGEAKKDEAK</sequence>
<keyword evidence="1" id="KW-1133">Transmembrane helix</keyword>
<name>A0A087CQX0_9BIFI</name>
<feature type="transmembrane region" description="Helical" evidence="1">
    <location>
        <begin position="38"/>
        <end position="67"/>
    </location>
</feature>
<accession>A0A087CQX0</accession>
<dbReference type="RefSeq" id="WP_238556945.1">
    <property type="nucleotide sequence ID" value="NZ_JDTM01000004.1"/>
</dbReference>
<dbReference type="Proteomes" id="UP000029040">
    <property type="component" value="Unassembled WGS sequence"/>
</dbReference>
<dbReference type="EMBL" id="JGZM01000008">
    <property type="protein sequence ID" value="KFI85670.1"/>
    <property type="molecule type" value="Genomic_DNA"/>
</dbReference>
<evidence type="ECO:0000313" key="3">
    <source>
        <dbReference type="Proteomes" id="UP000029040"/>
    </source>
</evidence>
<protein>
    <submittedName>
        <fullName evidence="2">Putative membrane spanning protein</fullName>
    </submittedName>
</protein>
<evidence type="ECO:0000256" key="1">
    <source>
        <dbReference type="SAM" id="Phobius"/>
    </source>
</evidence>
<feature type="transmembrane region" description="Helical" evidence="1">
    <location>
        <begin position="178"/>
        <end position="203"/>
    </location>
</feature>
<reference evidence="2 3" key="1">
    <citation type="submission" date="2014-03" db="EMBL/GenBank/DDBJ databases">
        <title>Genomics of Bifidobacteria.</title>
        <authorList>
            <person name="Ventura M."/>
            <person name="Milani C."/>
            <person name="Lugli G.A."/>
        </authorList>
    </citation>
    <scope>NUCLEOTIDE SEQUENCE [LARGE SCALE GENOMIC DNA]</scope>
    <source>
        <strain evidence="2 3">LMG 14934</strain>
    </source>
</reference>
<organism evidence="2 3">
    <name type="scientific">Bifidobacterium pullorum subsp. saeculare DSM 6531 = LMG 14934</name>
    <dbReference type="NCBI Taxonomy" id="1437611"/>
    <lineage>
        <taxon>Bacteria</taxon>
        <taxon>Bacillati</taxon>
        <taxon>Actinomycetota</taxon>
        <taxon>Actinomycetes</taxon>
        <taxon>Bifidobacteriales</taxon>
        <taxon>Bifidobacteriaceae</taxon>
        <taxon>Bifidobacterium</taxon>
    </lineage>
</organism>
<feature type="transmembrane region" description="Helical" evidence="1">
    <location>
        <begin position="102"/>
        <end position="125"/>
    </location>
</feature>
<feature type="transmembrane region" description="Helical" evidence="1">
    <location>
        <begin position="146"/>
        <end position="166"/>
    </location>
</feature>
<evidence type="ECO:0000313" key="2">
    <source>
        <dbReference type="EMBL" id="KFI85670.1"/>
    </source>
</evidence>
<keyword evidence="1" id="KW-0472">Membrane</keyword>
<dbReference type="AlphaFoldDB" id="A0A087CQX0"/>
<proteinExistence type="predicted"/>
<keyword evidence="1" id="KW-0812">Transmembrane</keyword>
<comment type="caution">
    <text evidence="2">The sequence shown here is derived from an EMBL/GenBank/DDBJ whole genome shotgun (WGS) entry which is preliminary data.</text>
</comment>